<feature type="region of interest" description="Disordered" evidence="14">
    <location>
        <begin position="75"/>
        <end position="121"/>
    </location>
</feature>
<feature type="region of interest" description="Disordered" evidence="14">
    <location>
        <begin position="649"/>
        <end position="676"/>
    </location>
</feature>
<evidence type="ECO:0000256" key="9">
    <source>
        <dbReference type="ARBA" id="ARBA00022917"/>
    </source>
</evidence>
<dbReference type="RefSeq" id="XP_055899587.1">
    <property type="nucleotide sequence ID" value="XM_056043612.1"/>
</dbReference>
<evidence type="ECO:0000256" key="13">
    <source>
        <dbReference type="ARBA" id="ARBA00046720"/>
    </source>
</evidence>
<dbReference type="Pfam" id="PF02854">
    <property type="entry name" value="MIF4G"/>
    <property type="match status" value="1"/>
</dbReference>
<dbReference type="InterPro" id="IPR003891">
    <property type="entry name" value="Initiation_fac_eIF4g_MI"/>
</dbReference>
<dbReference type="GO" id="GO:0003743">
    <property type="term" value="F:translation initiation factor activity"/>
    <property type="evidence" value="ECO:0007669"/>
    <property type="project" value="UniProtKB-KW"/>
</dbReference>
<dbReference type="InterPro" id="IPR003307">
    <property type="entry name" value="W2_domain"/>
</dbReference>
<feature type="region of interest" description="Disordered" evidence="14">
    <location>
        <begin position="561"/>
        <end position="583"/>
    </location>
</feature>
<accession>A0A9W3BJI5</accession>
<evidence type="ECO:0000256" key="6">
    <source>
        <dbReference type="ARBA" id="ARBA00022553"/>
    </source>
</evidence>
<keyword evidence="9" id="KW-0648">Protein biosynthesis</keyword>
<evidence type="ECO:0000256" key="8">
    <source>
        <dbReference type="ARBA" id="ARBA00022845"/>
    </source>
</evidence>
<feature type="compositionally biased region" description="Polar residues" evidence="14">
    <location>
        <begin position="92"/>
        <end position="103"/>
    </location>
</feature>
<protein>
    <recommendedName>
        <fullName evidence="12">Eukaryotic translation initiation factor 4 gamma 2</fullName>
    </recommendedName>
</protein>
<dbReference type="SUPFAM" id="SSF48371">
    <property type="entry name" value="ARM repeat"/>
    <property type="match status" value="3"/>
</dbReference>
<dbReference type="FunFam" id="1.25.40.180:FF:000007">
    <property type="entry name" value="Eukaryotic translation initiation factor 4 gamma 2"/>
    <property type="match status" value="1"/>
</dbReference>
<evidence type="ECO:0000259" key="15">
    <source>
        <dbReference type="PROSITE" id="PS51363"/>
    </source>
</evidence>
<evidence type="ECO:0000313" key="18">
    <source>
        <dbReference type="RefSeq" id="XP_055899587.1"/>
    </source>
</evidence>
<reference evidence="18" key="1">
    <citation type="submission" date="2025-08" db="UniProtKB">
        <authorList>
            <consortium name="RefSeq"/>
        </authorList>
    </citation>
    <scope>IDENTIFICATION</scope>
</reference>
<name>A0A9W3BJI5_BIOGL</name>
<proteinExistence type="inferred from homology"/>
<dbReference type="Proteomes" id="UP001165740">
    <property type="component" value="Chromosome 10"/>
</dbReference>
<dbReference type="CDD" id="cd11559">
    <property type="entry name" value="W2_eIF4G1_like"/>
    <property type="match status" value="1"/>
</dbReference>
<feature type="compositionally biased region" description="Basic and acidic residues" evidence="14">
    <location>
        <begin position="663"/>
        <end position="676"/>
    </location>
</feature>
<feature type="compositionally biased region" description="Low complexity" evidence="14">
    <location>
        <begin position="483"/>
        <end position="495"/>
    </location>
</feature>
<evidence type="ECO:0000256" key="4">
    <source>
        <dbReference type="ARBA" id="ARBA00022499"/>
    </source>
</evidence>
<comment type="function">
    <text evidence="11">Appears to play a role in the switch from cap-dependent to IRES-mediated translation during mitosis, apoptosis and viral infection. Cleaved by some caspases and viral proteases.</text>
</comment>
<keyword evidence="4" id="KW-1017">Isopeptide bond</keyword>
<dbReference type="GO" id="GO:0003729">
    <property type="term" value="F:mRNA binding"/>
    <property type="evidence" value="ECO:0007669"/>
    <property type="project" value="TreeGrafter"/>
</dbReference>
<gene>
    <name evidence="18" type="primary">LOC106061076</name>
</gene>
<keyword evidence="5" id="KW-0396">Initiation factor</keyword>
<feature type="domain" description="W2" evidence="15">
    <location>
        <begin position="861"/>
        <end position="1041"/>
    </location>
</feature>
<keyword evidence="6" id="KW-0597">Phosphoprotein</keyword>
<evidence type="ECO:0000256" key="1">
    <source>
        <dbReference type="ARBA" id="ARBA00005775"/>
    </source>
</evidence>
<keyword evidence="17" id="KW-1185">Reference proteome</keyword>
<evidence type="ECO:0000256" key="11">
    <source>
        <dbReference type="ARBA" id="ARBA00037759"/>
    </source>
</evidence>
<dbReference type="OMA" id="CAPLDIN"/>
<comment type="subunit">
    <text evidence="13">Interacts with the serine/threonine protein kinases MKNK1 and MKNK2. Binds EIF4A and EIF3. Interacts with MIF4GD. Interacts with DAZAP2.</text>
</comment>
<keyword evidence="10" id="KW-0007">Acetylation</keyword>
<evidence type="ECO:0000259" key="16">
    <source>
        <dbReference type="PROSITE" id="PS51366"/>
    </source>
</evidence>
<dbReference type="Pfam" id="PF02847">
    <property type="entry name" value="MA3"/>
    <property type="match status" value="1"/>
</dbReference>
<dbReference type="SMART" id="SM00543">
    <property type="entry name" value="MIF4G"/>
    <property type="match status" value="1"/>
</dbReference>
<dbReference type="Pfam" id="PF02020">
    <property type="entry name" value="W2"/>
    <property type="match status" value="1"/>
</dbReference>
<organism evidence="17 18">
    <name type="scientific">Biomphalaria glabrata</name>
    <name type="common">Bloodfluke planorb</name>
    <name type="synonym">Freshwater snail</name>
    <dbReference type="NCBI Taxonomy" id="6526"/>
    <lineage>
        <taxon>Eukaryota</taxon>
        <taxon>Metazoa</taxon>
        <taxon>Spiralia</taxon>
        <taxon>Lophotrochozoa</taxon>
        <taxon>Mollusca</taxon>
        <taxon>Gastropoda</taxon>
        <taxon>Heterobranchia</taxon>
        <taxon>Euthyneura</taxon>
        <taxon>Panpulmonata</taxon>
        <taxon>Hygrophila</taxon>
        <taxon>Lymnaeoidea</taxon>
        <taxon>Planorbidae</taxon>
        <taxon>Biomphalaria</taxon>
    </lineage>
</organism>
<dbReference type="SMART" id="SM00515">
    <property type="entry name" value="eIF5C"/>
    <property type="match status" value="1"/>
</dbReference>
<dbReference type="GO" id="GO:0006417">
    <property type="term" value="P:regulation of translation"/>
    <property type="evidence" value="ECO:0007669"/>
    <property type="project" value="UniProtKB-KW"/>
</dbReference>
<dbReference type="OrthoDB" id="514777at2759"/>
<dbReference type="InterPro" id="IPR016024">
    <property type="entry name" value="ARM-type_fold"/>
</dbReference>
<feature type="compositionally biased region" description="Polar residues" evidence="14">
    <location>
        <begin position="471"/>
        <end position="482"/>
    </location>
</feature>
<dbReference type="Gene3D" id="1.25.40.180">
    <property type="match status" value="3"/>
</dbReference>
<dbReference type="GO" id="GO:0016281">
    <property type="term" value="C:eukaryotic translation initiation factor 4F complex"/>
    <property type="evidence" value="ECO:0007669"/>
    <property type="project" value="TreeGrafter"/>
</dbReference>
<evidence type="ECO:0000256" key="12">
    <source>
        <dbReference type="ARBA" id="ARBA00040449"/>
    </source>
</evidence>
<evidence type="ECO:0000256" key="7">
    <source>
        <dbReference type="ARBA" id="ARBA00022843"/>
    </source>
</evidence>
<feature type="region of interest" description="Disordered" evidence="14">
    <location>
        <begin position="440"/>
        <end position="511"/>
    </location>
</feature>
<dbReference type="PROSITE" id="PS51366">
    <property type="entry name" value="MI"/>
    <property type="match status" value="1"/>
</dbReference>
<comment type="similarity">
    <text evidence="1">Belongs to the eukaryotic initiation factor 4G family.</text>
</comment>
<dbReference type="PANTHER" id="PTHR23253:SF9">
    <property type="entry name" value="EUKARYOTIC TRANSLATION INITIATION FACTOR 4 GAMMA 2"/>
    <property type="match status" value="1"/>
</dbReference>
<dbReference type="SMART" id="SM00544">
    <property type="entry name" value="MA3"/>
    <property type="match status" value="1"/>
</dbReference>
<keyword evidence="8" id="KW-0810">Translation regulation</keyword>
<sequence length="1045" mass="118498">MKQWSESLPSLFHLFFFFYAIKFRAGKPFCIRIHKVTKGTVTHTFQRFICCPFYVQELLTDWSNISSILDSQSSKGGVSPHLGGRDERPPTLKSSSGASSPIPNNRWVPPSSAPRDVKSQDKNDQIFRRVRGILNKLTPEKFDKLSLELLNVGIETQVILKGIILLIFEKALEEPKYSSLYAQLCHRLCEDSPNFDPPSNNNVTTFRRLLLNKCQDEFENRSHATEAFDKKDVALTEEECEQYHIVKKKMLGNIKFIGELGKLDMLHEGILHKCIKQLLEKKKNAQLKDMSEDLECLCQIMRTIGPRIDLPKARAWMDQYFERINQFAANSELPSRIRFMLQDVIELRENDWKPRKIASETGPKTITQIREEASVNGRGNQTNQSLLQSRIMNMPNIPGGNWKGGIGGDLFSMPVGSIANSIGVGPGVIQVDPFTAMPNTFNNGMNRNRFNQNPSYQNNFQNNFNNKGRGKQQQDGGSNTSPNNQRRNNQGYNNQQGGGNAGGGYNNQANYQNNHFQQTQHQNKQGAGTNRDLPPRFQRMAQQQQNQQQSQLGSITNGIHSMMLSGSAPLGAPNQPTPSNSAPINLPPPVNGMREEVSLRPVKNFNMFKPNTPSMLPHSAQAQNPAPRETGFAAKKSKDISEMLNPLLDKQQQQQNQPAVTKQIKEDKTKSPVKEKLTKEKIKEKLTNLLAEVYVSHSLNDAVAEMKEMNVSGKMIPDLLATIMQNALDKSEAIQEVSMNLIDELKSENVITSDQFMEGFKQVCNRMSDLETDVPLVKSIMARFGATAVTLGLVTLTDLAEPFEGGVHYPLFLLCLQNIHKMKDKEWLFDTVNRNKIDLQKMLPELDQNKERLMEILEDRGLSFMFPLLRIQAELSKQIAAEPSATALYKWVKDKVEVHLQTDPGFIHVLVTSILKYITNESTLKPGTDITVTPEKALMEKEKELLDQLKGVLQLYLQDHASLQMAALYAVQVFCHSNNFPKGMFLRFFVNLYDMEVVDEDVYLRWKEEVNDQYPGKGKALFQVNQWLNWLQTADNEEEESEEEN</sequence>
<keyword evidence="7" id="KW-0832">Ubl conjugation</keyword>
<dbReference type="GeneID" id="106061076"/>
<evidence type="ECO:0000256" key="3">
    <source>
        <dbReference type="ARBA" id="ARBA00022491"/>
    </source>
</evidence>
<feature type="domain" description="MI" evidence="16">
    <location>
        <begin position="681"/>
        <end position="804"/>
    </location>
</feature>
<dbReference type="FunFam" id="1.25.40.180:FF:000011">
    <property type="entry name" value="Eukaryotic translation initiation factor 4 gamma 2"/>
    <property type="match status" value="1"/>
</dbReference>
<dbReference type="AlphaFoldDB" id="A0A9W3BJI5"/>
<keyword evidence="2" id="KW-0488">Methylation</keyword>
<dbReference type="InterPro" id="IPR003890">
    <property type="entry name" value="MIF4G-like_typ-3"/>
</dbReference>
<evidence type="ECO:0000256" key="2">
    <source>
        <dbReference type="ARBA" id="ARBA00022481"/>
    </source>
</evidence>
<dbReference type="PROSITE" id="PS51363">
    <property type="entry name" value="W2"/>
    <property type="match status" value="1"/>
</dbReference>
<dbReference type="PANTHER" id="PTHR23253">
    <property type="entry name" value="EUKARYOTIC TRANSLATION INITIATION FACTOR 4 GAMMA"/>
    <property type="match status" value="1"/>
</dbReference>
<keyword evidence="3" id="KW-0678">Repressor</keyword>
<feature type="compositionally biased region" description="Gly residues" evidence="14">
    <location>
        <begin position="496"/>
        <end position="505"/>
    </location>
</feature>
<feature type="compositionally biased region" description="Low complexity" evidence="14">
    <location>
        <begin position="440"/>
        <end position="466"/>
    </location>
</feature>
<evidence type="ECO:0000256" key="14">
    <source>
        <dbReference type="SAM" id="MobiDB-lite"/>
    </source>
</evidence>
<evidence type="ECO:0000256" key="5">
    <source>
        <dbReference type="ARBA" id="ARBA00022540"/>
    </source>
</evidence>
<evidence type="ECO:0000256" key="10">
    <source>
        <dbReference type="ARBA" id="ARBA00022990"/>
    </source>
</evidence>
<evidence type="ECO:0000313" key="17">
    <source>
        <dbReference type="Proteomes" id="UP001165740"/>
    </source>
</evidence>